<keyword evidence="6" id="KW-1185">Reference proteome</keyword>
<dbReference type="RefSeq" id="WP_122189679.1">
    <property type="nucleotide sequence ID" value="NZ_RFFH01000008.1"/>
</dbReference>
<dbReference type="OrthoDB" id="3199405at2"/>
<dbReference type="Proteomes" id="UP000279275">
    <property type="component" value="Unassembled WGS sequence"/>
</dbReference>
<dbReference type="Gene3D" id="3.40.50.1820">
    <property type="entry name" value="alpha/beta hydrolase"/>
    <property type="match status" value="1"/>
</dbReference>
<evidence type="ECO:0000313" key="5">
    <source>
        <dbReference type="EMBL" id="RMI31017.1"/>
    </source>
</evidence>
<proteinExistence type="inferred from homology"/>
<keyword evidence="2 3" id="KW-0378">Hydrolase</keyword>
<comment type="similarity">
    <text evidence="1 3">Belongs to the type-B carboxylesterase/lipase family.</text>
</comment>
<reference evidence="5 6" key="1">
    <citation type="submission" date="2018-10" db="EMBL/GenBank/DDBJ databases">
        <title>Isolation from cow dung.</title>
        <authorList>
            <person name="Ling L."/>
        </authorList>
    </citation>
    <scope>NUCLEOTIDE SEQUENCE [LARGE SCALE GENOMIC DNA]</scope>
    <source>
        <strain evidence="5 6">NEAU-LL90</strain>
    </source>
</reference>
<evidence type="ECO:0000259" key="4">
    <source>
        <dbReference type="Pfam" id="PF00135"/>
    </source>
</evidence>
<organism evidence="5 6">
    <name type="scientific">Nocardia stercoris</name>
    <dbReference type="NCBI Taxonomy" id="2483361"/>
    <lineage>
        <taxon>Bacteria</taxon>
        <taxon>Bacillati</taxon>
        <taxon>Actinomycetota</taxon>
        <taxon>Actinomycetes</taxon>
        <taxon>Mycobacteriales</taxon>
        <taxon>Nocardiaceae</taxon>
        <taxon>Nocardia</taxon>
    </lineage>
</organism>
<dbReference type="PANTHER" id="PTHR11559">
    <property type="entry name" value="CARBOXYLESTERASE"/>
    <property type="match status" value="1"/>
</dbReference>
<name>A0A3M2KZX4_9NOCA</name>
<dbReference type="InterPro" id="IPR050309">
    <property type="entry name" value="Type-B_Carboxylest/Lipase"/>
</dbReference>
<evidence type="ECO:0000313" key="6">
    <source>
        <dbReference type="Proteomes" id="UP000279275"/>
    </source>
</evidence>
<dbReference type="EMBL" id="RFFH01000008">
    <property type="protein sequence ID" value="RMI31017.1"/>
    <property type="molecule type" value="Genomic_DNA"/>
</dbReference>
<evidence type="ECO:0000256" key="1">
    <source>
        <dbReference type="ARBA" id="ARBA00005964"/>
    </source>
</evidence>
<dbReference type="GO" id="GO:0016787">
    <property type="term" value="F:hydrolase activity"/>
    <property type="evidence" value="ECO:0007669"/>
    <property type="project" value="UniProtKB-KW"/>
</dbReference>
<dbReference type="InterPro" id="IPR019826">
    <property type="entry name" value="Carboxylesterase_B_AS"/>
</dbReference>
<protein>
    <recommendedName>
        <fullName evidence="3">Carboxylic ester hydrolase</fullName>
        <ecNumber evidence="3">3.1.1.-</ecNumber>
    </recommendedName>
</protein>
<gene>
    <name evidence="5" type="ORF">EBN03_20580</name>
</gene>
<evidence type="ECO:0000256" key="2">
    <source>
        <dbReference type="ARBA" id="ARBA00022801"/>
    </source>
</evidence>
<dbReference type="EC" id="3.1.1.-" evidence="3"/>
<dbReference type="AlphaFoldDB" id="A0A3M2KZX4"/>
<accession>A0A3M2KZX4</accession>
<evidence type="ECO:0000256" key="3">
    <source>
        <dbReference type="RuleBase" id="RU361235"/>
    </source>
</evidence>
<sequence>MVDTDVTTADGVVRGLRGRRVVRWRSIPYAAAPVGELRFRAPQPVRPWSGVRSATEFGFAAMQPRDGARVGPRSWQPTGEDCLTLNVTAPATPATGPRPVLVFIHGGGYVIGTSAIYSGARLAVRGDVIVVALNYRLGGFGYVDFSEFSTPERQFDSNLGLRDQVAALRWVQRNIAAFGGDPDNVTVFGESAGAHAVISLLATPAAGGLFHRAIAQSAPADWTLRPDEARRFARRCLTAGGATPEQAVEYLTTASANDLRKAVNRATGRMLRAEPGAFPIAPVADGDFLPEVPLDAIAAGRAHPVPLIIGTNRDEATLFRHLEDALPVTPAQLTSAFERCEPSVEQRVTSRYTGYPRPRTAMRVGGDFTFWRPTVAALEGHSRYAPTYAYRYDFAPRALHLAGYGATHALDLIPVFGWVDGPIGRMLTVAGGYQGFRSVQDQFQGNWLAFARTGRPLPDWPPYTEQQRNTRIIDRYPRIEIDPDRAKREAWTGVRLRASVLD</sequence>
<dbReference type="InterPro" id="IPR002018">
    <property type="entry name" value="CarbesteraseB"/>
</dbReference>
<dbReference type="PROSITE" id="PS00122">
    <property type="entry name" value="CARBOXYLESTERASE_B_1"/>
    <property type="match status" value="1"/>
</dbReference>
<dbReference type="SUPFAM" id="SSF53474">
    <property type="entry name" value="alpha/beta-Hydrolases"/>
    <property type="match status" value="1"/>
</dbReference>
<dbReference type="Pfam" id="PF00135">
    <property type="entry name" value="COesterase"/>
    <property type="match status" value="1"/>
</dbReference>
<feature type="domain" description="Carboxylesterase type B" evidence="4">
    <location>
        <begin position="4"/>
        <end position="477"/>
    </location>
</feature>
<dbReference type="InterPro" id="IPR029058">
    <property type="entry name" value="AB_hydrolase_fold"/>
</dbReference>
<comment type="caution">
    <text evidence="5">The sequence shown here is derived from an EMBL/GenBank/DDBJ whole genome shotgun (WGS) entry which is preliminary data.</text>
</comment>